<proteinExistence type="predicted"/>
<dbReference type="AlphaFoldDB" id="A0A1L9WFN4"/>
<gene>
    <name evidence="1" type="ORF">ASPACDRAFT_82387</name>
</gene>
<accession>A0A1L9WFN4</accession>
<keyword evidence="2" id="KW-1185">Reference proteome</keyword>
<reference evidence="2" key="1">
    <citation type="journal article" date="2017" name="Genome Biol.">
        <title>Comparative genomics reveals high biological diversity and specific adaptations in the industrially and medically important fungal genus Aspergillus.</title>
        <authorList>
            <person name="de Vries R.P."/>
            <person name="Riley R."/>
            <person name="Wiebenga A."/>
            <person name="Aguilar-Osorio G."/>
            <person name="Amillis S."/>
            <person name="Uchima C.A."/>
            <person name="Anderluh G."/>
            <person name="Asadollahi M."/>
            <person name="Askin M."/>
            <person name="Barry K."/>
            <person name="Battaglia E."/>
            <person name="Bayram O."/>
            <person name="Benocci T."/>
            <person name="Braus-Stromeyer S.A."/>
            <person name="Caldana C."/>
            <person name="Canovas D."/>
            <person name="Cerqueira G.C."/>
            <person name="Chen F."/>
            <person name="Chen W."/>
            <person name="Choi C."/>
            <person name="Clum A."/>
            <person name="Dos Santos R.A."/>
            <person name="Damasio A.R."/>
            <person name="Diallinas G."/>
            <person name="Emri T."/>
            <person name="Fekete E."/>
            <person name="Flipphi M."/>
            <person name="Freyberg S."/>
            <person name="Gallo A."/>
            <person name="Gournas C."/>
            <person name="Habgood R."/>
            <person name="Hainaut M."/>
            <person name="Harispe M.L."/>
            <person name="Henrissat B."/>
            <person name="Hilden K.S."/>
            <person name="Hope R."/>
            <person name="Hossain A."/>
            <person name="Karabika E."/>
            <person name="Karaffa L."/>
            <person name="Karanyi Z."/>
            <person name="Krasevec N."/>
            <person name="Kuo A."/>
            <person name="Kusch H."/>
            <person name="LaButti K."/>
            <person name="Lagendijk E.L."/>
            <person name="Lapidus A."/>
            <person name="Levasseur A."/>
            <person name="Lindquist E."/>
            <person name="Lipzen A."/>
            <person name="Logrieco A.F."/>
            <person name="MacCabe A."/>
            <person name="Maekelae M.R."/>
            <person name="Malavazi I."/>
            <person name="Melin P."/>
            <person name="Meyer V."/>
            <person name="Mielnichuk N."/>
            <person name="Miskei M."/>
            <person name="Molnar A.P."/>
            <person name="Mule G."/>
            <person name="Ngan C.Y."/>
            <person name="Orejas M."/>
            <person name="Orosz E."/>
            <person name="Ouedraogo J.P."/>
            <person name="Overkamp K.M."/>
            <person name="Park H.-S."/>
            <person name="Perrone G."/>
            <person name="Piumi F."/>
            <person name="Punt P.J."/>
            <person name="Ram A.F."/>
            <person name="Ramon A."/>
            <person name="Rauscher S."/>
            <person name="Record E."/>
            <person name="Riano-Pachon D.M."/>
            <person name="Robert V."/>
            <person name="Roehrig J."/>
            <person name="Ruller R."/>
            <person name="Salamov A."/>
            <person name="Salih N.S."/>
            <person name="Samson R.A."/>
            <person name="Sandor E."/>
            <person name="Sanguinetti M."/>
            <person name="Schuetze T."/>
            <person name="Sepcic K."/>
            <person name="Shelest E."/>
            <person name="Sherlock G."/>
            <person name="Sophianopoulou V."/>
            <person name="Squina F.M."/>
            <person name="Sun H."/>
            <person name="Susca A."/>
            <person name="Todd R.B."/>
            <person name="Tsang A."/>
            <person name="Unkles S.E."/>
            <person name="van de Wiele N."/>
            <person name="van Rossen-Uffink D."/>
            <person name="Oliveira J.V."/>
            <person name="Vesth T.C."/>
            <person name="Visser J."/>
            <person name="Yu J.-H."/>
            <person name="Zhou M."/>
            <person name="Andersen M.R."/>
            <person name="Archer D.B."/>
            <person name="Baker S.E."/>
            <person name="Benoit I."/>
            <person name="Brakhage A.A."/>
            <person name="Braus G.H."/>
            <person name="Fischer R."/>
            <person name="Frisvad J.C."/>
            <person name="Goldman G.H."/>
            <person name="Houbraken J."/>
            <person name="Oakley B."/>
            <person name="Pocsi I."/>
            <person name="Scazzocchio C."/>
            <person name="Seiboth B."/>
            <person name="vanKuyk P.A."/>
            <person name="Wortman J."/>
            <person name="Dyer P.S."/>
            <person name="Grigoriev I.V."/>
        </authorList>
    </citation>
    <scope>NUCLEOTIDE SEQUENCE [LARGE SCALE GENOMIC DNA]</scope>
    <source>
        <strain evidence="2">ATCC 16872 / CBS 172.66 / WB 5094</strain>
    </source>
</reference>
<evidence type="ECO:0000313" key="2">
    <source>
        <dbReference type="Proteomes" id="UP000184546"/>
    </source>
</evidence>
<dbReference type="RefSeq" id="XP_020051320.1">
    <property type="nucleotide sequence ID" value="XM_020206083.1"/>
</dbReference>
<name>A0A1L9WFN4_ASPA1</name>
<dbReference type="VEuPathDB" id="FungiDB:ASPACDRAFT_82387"/>
<organism evidence="1 2">
    <name type="scientific">Aspergillus aculeatus (strain ATCC 16872 / CBS 172.66 / WB 5094)</name>
    <dbReference type="NCBI Taxonomy" id="690307"/>
    <lineage>
        <taxon>Eukaryota</taxon>
        <taxon>Fungi</taxon>
        <taxon>Dikarya</taxon>
        <taxon>Ascomycota</taxon>
        <taxon>Pezizomycotina</taxon>
        <taxon>Eurotiomycetes</taxon>
        <taxon>Eurotiomycetidae</taxon>
        <taxon>Eurotiales</taxon>
        <taxon>Aspergillaceae</taxon>
        <taxon>Aspergillus</taxon>
        <taxon>Aspergillus subgen. Circumdati</taxon>
    </lineage>
</organism>
<dbReference type="Proteomes" id="UP000184546">
    <property type="component" value="Unassembled WGS sequence"/>
</dbReference>
<dbReference type="OrthoDB" id="5100247at2759"/>
<protein>
    <submittedName>
        <fullName evidence="1">Uncharacterized protein</fullName>
    </submittedName>
</protein>
<sequence>MDGRATNEGYINTRMKDDGTSEHHHVAVYDLIMEDARKCSRECPELFQQALVMYTQTDSRDSRKDILDGLVEYWGWLGGWRFALRFSGSYIRNYTARLRSSLRVGMSWNSDFHSG</sequence>
<evidence type="ECO:0000313" key="1">
    <source>
        <dbReference type="EMBL" id="OJJ94980.1"/>
    </source>
</evidence>
<dbReference type="EMBL" id="KV878992">
    <property type="protein sequence ID" value="OJJ94980.1"/>
    <property type="molecule type" value="Genomic_DNA"/>
</dbReference>
<dbReference type="GeneID" id="30979897"/>